<keyword evidence="2 7" id="KW-0067">ATP-binding</keyword>
<dbReference type="EMBL" id="LSRX01001135">
    <property type="protein sequence ID" value="OLP83181.1"/>
    <property type="molecule type" value="Genomic_DNA"/>
</dbReference>
<comment type="catalytic activity">
    <reaction evidence="7">
        <text>(6S)-NADPHX + ATP = ADP + phosphate + NADPH + H(+)</text>
        <dbReference type="Rhea" id="RHEA:32231"/>
        <dbReference type="ChEBI" id="CHEBI:15378"/>
        <dbReference type="ChEBI" id="CHEBI:30616"/>
        <dbReference type="ChEBI" id="CHEBI:43474"/>
        <dbReference type="ChEBI" id="CHEBI:57783"/>
        <dbReference type="ChEBI" id="CHEBI:64076"/>
        <dbReference type="ChEBI" id="CHEBI:456216"/>
        <dbReference type="EC" id="4.2.1.93"/>
    </reaction>
</comment>
<accession>A0A1Q9CJR4</accession>
<feature type="domain" description="YjeF C-terminal" evidence="8">
    <location>
        <begin position="1058"/>
        <end position="1352"/>
    </location>
</feature>
<dbReference type="PROSITE" id="PS01050">
    <property type="entry name" value="YJEF_C_2"/>
    <property type="match status" value="1"/>
</dbReference>
<feature type="binding site" evidence="7">
    <location>
        <position position="1162"/>
    </location>
    <ligand>
        <name>(6S)-NADPHX</name>
        <dbReference type="ChEBI" id="CHEBI:64076"/>
    </ligand>
</feature>
<dbReference type="GO" id="GO:0008839">
    <property type="term" value="F:4-hydroxy-tetrahydrodipicolinate reductase"/>
    <property type="evidence" value="ECO:0007669"/>
    <property type="project" value="InterPro"/>
</dbReference>
<dbReference type="InterPro" id="IPR000846">
    <property type="entry name" value="DapB_N"/>
</dbReference>
<comment type="catalytic activity">
    <reaction evidence="7">
        <text>(6S)-NADHX + ATP = ADP + phosphate + NADH + H(+)</text>
        <dbReference type="Rhea" id="RHEA:19017"/>
        <dbReference type="ChEBI" id="CHEBI:15378"/>
        <dbReference type="ChEBI" id="CHEBI:30616"/>
        <dbReference type="ChEBI" id="CHEBI:43474"/>
        <dbReference type="ChEBI" id="CHEBI:57945"/>
        <dbReference type="ChEBI" id="CHEBI:64074"/>
        <dbReference type="ChEBI" id="CHEBI:456216"/>
        <dbReference type="EC" id="4.2.1.93"/>
    </reaction>
</comment>
<gene>
    <name evidence="9" type="primary">Carkd</name>
    <name evidence="9" type="ORF">AK812_SmicGene36085</name>
</gene>
<dbReference type="OrthoDB" id="444510at2759"/>
<comment type="cofactor">
    <cofactor evidence="7">
        <name>Mg(2+)</name>
        <dbReference type="ChEBI" id="CHEBI:18420"/>
    </cofactor>
</comment>
<comment type="caution">
    <text evidence="9">The sequence shown here is derived from an EMBL/GenBank/DDBJ whole genome shotgun (WGS) entry which is preliminary data.</text>
</comment>
<feature type="binding site" evidence="7">
    <location>
        <begin position="1255"/>
        <end position="1259"/>
    </location>
    <ligand>
        <name>ATP</name>
        <dbReference type="ChEBI" id="CHEBI:30616"/>
    </ligand>
</feature>
<protein>
    <recommendedName>
        <fullName evidence="7">ATP-dependent (S)-NAD(P)H-hydrate dehydratase</fullName>
        <ecNumber evidence="7">4.2.1.93</ecNumber>
    </recommendedName>
    <alternativeName>
        <fullName evidence="7">ATP-dependent NAD(P)HX dehydratase</fullName>
    </alternativeName>
</protein>
<dbReference type="InterPro" id="IPR029056">
    <property type="entry name" value="Ribokinase-like"/>
</dbReference>
<reference evidence="9 10" key="1">
    <citation type="submission" date="2016-02" db="EMBL/GenBank/DDBJ databases">
        <title>Genome analysis of coral dinoflagellate symbionts highlights evolutionary adaptations to a symbiotic lifestyle.</title>
        <authorList>
            <person name="Aranda M."/>
            <person name="Li Y."/>
            <person name="Liew Y.J."/>
            <person name="Baumgarten S."/>
            <person name="Simakov O."/>
            <person name="Wilson M."/>
            <person name="Piel J."/>
            <person name="Ashoor H."/>
            <person name="Bougouffa S."/>
            <person name="Bajic V.B."/>
            <person name="Ryu T."/>
            <person name="Ravasi T."/>
            <person name="Bayer T."/>
            <person name="Micklem G."/>
            <person name="Kim H."/>
            <person name="Bhak J."/>
            <person name="Lajeunesse T.C."/>
            <person name="Voolstra C.R."/>
        </authorList>
    </citation>
    <scope>NUCLEOTIDE SEQUENCE [LARGE SCALE GENOMIC DNA]</scope>
    <source>
        <strain evidence="9 10">CCMP2467</strain>
    </source>
</reference>
<dbReference type="InterPro" id="IPR036291">
    <property type="entry name" value="NAD(P)-bd_dom_sf"/>
</dbReference>
<dbReference type="GO" id="GO:0009089">
    <property type="term" value="P:lysine biosynthetic process via diaminopimelate"/>
    <property type="evidence" value="ECO:0007669"/>
    <property type="project" value="InterPro"/>
</dbReference>
<dbReference type="InterPro" id="IPR000631">
    <property type="entry name" value="CARKD"/>
</dbReference>
<evidence type="ECO:0000256" key="5">
    <source>
        <dbReference type="ARBA" id="ARBA00023027"/>
    </source>
</evidence>
<evidence type="ECO:0000256" key="3">
    <source>
        <dbReference type="ARBA" id="ARBA00022857"/>
    </source>
</evidence>
<keyword evidence="7" id="KW-0597">Phosphoprotein</keyword>
<keyword evidence="5 7" id="KW-0520">NAD</keyword>
<sequence>MNVGALPPSAAQSNFGTSRLQACLGRREEKREAFRWGSWVDVDSVMQKALVQAAWGPSFATQVNFSLLVLYGNASADHGDPKAGKKAELKEVAFSNDNVPYIADLARMVLLNEKTGRKRILRFDPGDQVFVEGSGWKAMSSPKVWNPSRRLVRKQAMTSLEVFWRPPLTSSSQFRKEDRHLAFGLVSPDAQNPAARPIAQIAGWILCEAVQESVTAGNCGLRCETGPPSCDASFKDLLAVKSQEPVVFEAFGEETRWTGLLSVEVGSKLRLAGPSSFRLTFGRARQALPRAVLRSSACPPSHVDGDVKDWFEVHCRPGKVAVTATVEVLSPPRGQVNGVWQPLCWSHFQLPELWPLVRVMGAWVDGGAGRCEAPAPLRVPPAHVRQSQLGATPNPPHLALLVVLAAQPAESGVGCMTPNWSLVAALEEALYRRLGPRYELHVVQIEAEEDLESIVAEDVLRSLSRAEVKGIVYFLSPQQVKGAFRTKSYLIHDEALFALMERLERAGLPTVWPHPLHLFKTLAGKVWPPQVCLSPQYHVPLTSCVPRCAVLADPQLAADEALKALKVLREASSRSPEISGTVVKVGFSWKSEGVTLCRSREDLKCALQSAAAAGSHSYFMVQERIEGLCCEAMVYTLGGQIVGQPQYYSFPHHKAPPQYMIRKTAAQLLGGDAVQRDCEDKMKQITQRWLLWIRAQCSSPVPFLRVDFLLALDSVSRDVQIWTGEVSELGVAVSFQEIDDHQSCDMVMDAVLCSALSQRNAEADTQTANRAVDGEQPVPLRRLFKDRGSLMWRRMDAATGCLRVHEPDVGTNILYAPIAVSVDAVLVARAPEKFCKASRVAAMAGIVICVSGLPGAMGHEVSQACLRRGMTLAPVGLTGPGMPDQCQVVEGGTYAVKLVGSDQPAAQKQALEELKAAHGDKLVIIDFTHPSAVNANAELYNAAGVNFVFGTTGGDRDALMKVTEQSGVYAVIAPNMGKQIVALQATMERMAKDFPGAFADVLSPESDPKPPGMAGMAGVLSKPRTCRVCCWPIAFLALLPRPASFAALRPRSFSKEAGQFLGRVAPRLDNELGHKGQGGRVAILGGSKDYTGAPYYAGLAALRTGAELVYVYTAEEAALPIKSYSPELMVTPVYSGTPQAADVVSAVSPNLERLHSLVIGCGLGRHPGILKAAMALLLDSQKQGLPVVVDADGLQAVVENPEAVAGADRVVLTPNVAEFRRLLSAVGVDSEPSAPLKDQLRRLVDKLRGPTVLLKGATDLVGVPNEEVLEFKEKGCPRRSGGFGDVLAGTLGTLVAWLRIRQGGAGPLDLGQAAGAASTLVRRSCNFAFQRHFRATTAPNVLDELGPAFQSISPAV</sequence>
<dbReference type="PANTHER" id="PTHR12592">
    <property type="entry name" value="ATP-DEPENDENT (S)-NAD(P)H-HYDRATE DEHYDRATASE FAMILY MEMBER"/>
    <property type="match status" value="1"/>
</dbReference>
<dbReference type="Gene3D" id="3.40.50.720">
    <property type="entry name" value="NAD(P)-binding Rossmann-like Domain"/>
    <property type="match status" value="1"/>
</dbReference>
<keyword evidence="6 7" id="KW-0456">Lyase</keyword>
<dbReference type="NCBIfam" id="TIGR00196">
    <property type="entry name" value="yjeF_cterm"/>
    <property type="match status" value="1"/>
</dbReference>
<organism evidence="9 10">
    <name type="scientific">Symbiodinium microadriaticum</name>
    <name type="common">Dinoflagellate</name>
    <name type="synonym">Zooxanthella microadriatica</name>
    <dbReference type="NCBI Taxonomy" id="2951"/>
    <lineage>
        <taxon>Eukaryota</taxon>
        <taxon>Sar</taxon>
        <taxon>Alveolata</taxon>
        <taxon>Dinophyceae</taxon>
        <taxon>Suessiales</taxon>
        <taxon>Symbiodiniaceae</taxon>
        <taxon>Symbiodinium</taxon>
    </lineage>
</organism>
<dbReference type="PANTHER" id="PTHR12592:SF0">
    <property type="entry name" value="ATP-DEPENDENT (S)-NAD(P)H-HYDRATE DEHYDRATASE"/>
    <property type="match status" value="1"/>
</dbReference>
<dbReference type="SUPFAM" id="SSF56059">
    <property type="entry name" value="Glutathione synthetase ATP-binding domain-like"/>
    <property type="match status" value="1"/>
</dbReference>
<feature type="binding site" evidence="7">
    <location>
        <begin position="1215"/>
        <end position="1221"/>
    </location>
    <ligand>
        <name>(6S)-NADPHX</name>
        <dbReference type="ChEBI" id="CHEBI:64076"/>
    </ligand>
</feature>
<comment type="function">
    <text evidence="7">Catalyzes the dehydration of the S-form of NAD(P)HX at the expense of ATP, which is converted to ADP. Together with NAD(P)HX epimerase, which catalyzes the epimerization of the S- and R-forms, the enzyme allows the repair of both epimers of NAD(P)HX, a damaged form of NAD(P)H that is a result of enzymatic or heat-dependent hydration.</text>
</comment>
<dbReference type="InterPro" id="IPR017953">
    <property type="entry name" value="Carbohydrate_kinase_pred_CS"/>
</dbReference>
<evidence type="ECO:0000256" key="6">
    <source>
        <dbReference type="ARBA" id="ARBA00023239"/>
    </source>
</evidence>
<dbReference type="CDD" id="cd02274">
    <property type="entry name" value="DHDPR_N"/>
    <property type="match status" value="1"/>
</dbReference>
<comment type="similarity">
    <text evidence="7">Belongs to the NnrD/CARKD family.</text>
</comment>
<dbReference type="Pfam" id="PF01113">
    <property type="entry name" value="DapB_N"/>
    <property type="match status" value="1"/>
</dbReference>
<evidence type="ECO:0000256" key="1">
    <source>
        <dbReference type="ARBA" id="ARBA00022741"/>
    </source>
</evidence>
<keyword evidence="1 7" id="KW-0547">Nucleotide-binding</keyword>
<keyword evidence="3" id="KW-0521">NADP</keyword>
<dbReference type="GO" id="GO:0005524">
    <property type="term" value="F:ATP binding"/>
    <property type="evidence" value="ECO:0007669"/>
    <property type="project" value="UniProtKB-KW"/>
</dbReference>
<name>A0A1Q9CJR4_SYMMI</name>
<feature type="binding site" evidence="7">
    <location>
        <begin position="1275"/>
        <end position="1284"/>
    </location>
    <ligand>
        <name>ATP</name>
        <dbReference type="ChEBI" id="CHEBI:30616"/>
    </ligand>
</feature>
<dbReference type="Pfam" id="PF01256">
    <property type="entry name" value="Carb_kinase"/>
    <property type="match status" value="1"/>
</dbReference>
<keyword evidence="4" id="KW-0560">Oxidoreductase</keyword>
<dbReference type="GO" id="GO:0046496">
    <property type="term" value="P:nicotinamide nucleotide metabolic process"/>
    <property type="evidence" value="ECO:0007669"/>
    <property type="project" value="UniProtKB-UniRule"/>
</dbReference>
<dbReference type="EC" id="4.2.1.93" evidence="7"/>
<dbReference type="SUPFAM" id="SSF53613">
    <property type="entry name" value="Ribokinase-like"/>
    <property type="match status" value="1"/>
</dbReference>
<evidence type="ECO:0000313" key="9">
    <source>
        <dbReference type="EMBL" id="OLP83181.1"/>
    </source>
</evidence>
<keyword evidence="10" id="KW-1185">Reference proteome</keyword>
<evidence type="ECO:0000259" key="8">
    <source>
        <dbReference type="PROSITE" id="PS51383"/>
    </source>
</evidence>
<proteinExistence type="inferred from homology"/>
<dbReference type="SUPFAM" id="SSF51735">
    <property type="entry name" value="NAD(P)-binding Rossmann-fold domains"/>
    <property type="match status" value="1"/>
</dbReference>
<dbReference type="Proteomes" id="UP000186817">
    <property type="component" value="Unassembled WGS sequence"/>
</dbReference>
<evidence type="ECO:0000256" key="2">
    <source>
        <dbReference type="ARBA" id="ARBA00022840"/>
    </source>
</evidence>
<dbReference type="HAMAP" id="MF_01965">
    <property type="entry name" value="NADHX_dehydratase"/>
    <property type="match status" value="1"/>
</dbReference>
<dbReference type="CDD" id="cd01171">
    <property type="entry name" value="YXKO-related"/>
    <property type="match status" value="1"/>
</dbReference>
<evidence type="ECO:0000256" key="7">
    <source>
        <dbReference type="HAMAP-Rule" id="MF_03157"/>
    </source>
</evidence>
<dbReference type="GO" id="GO:0047453">
    <property type="term" value="F:ATP-dependent NAD(P)H-hydrate dehydratase activity"/>
    <property type="evidence" value="ECO:0007669"/>
    <property type="project" value="UniProtKB-UniRule"/>
</dbReference>
<dbReference type="PROSITE" id="PS51383">
    <property type="entry name" value="YJEF_C_3"/>
    <property type="match status" value="1"/>
</dbReference>
<dbReference type="Gene3D" id="3.40.1190.20">
    <property type="match status" value="1"/>
</dbReference>
<evidence type="ECO:0000256" key="4">
    <source>
        <dbReference type="ARBA" id="ARBA00023002"/>
    </source>
</evidence>
<dbReference type="GO" id="GO:0110051">
    <property type="term" value="P:metabolite repair"/>
    <property type="evidence" value="ECO:0007669"/>
    <property type="project" value="TreeGrafter"/>
</dbReference>
<evidence type="ECO:0000313" key="10">
    <source>
        <dbReference type="Proteomes" id="UP000186817"/>
    </source>
</evidence>
<feature type="binding site" evidence="7">
    <location>
        <position position="1285"/>
    </location>
    <ligand>
        <name>(6S)-NADPHX</name>
        <dbReference type="ChEBI" id="CHEBI:64076"/>
    </ligand>
</feature>